<dbReference type="PhylomeDB" id="A0A0G4GHX4"/>
<dbReference type="InParanoid" id="A0A0G4GHX4"/>
<dbReference type="GO" id="GO:0051999">
    <property type="term" value="P:mannosyl-inositol phosphorylceramide biosynthetic process"/>
    <property type="evidence" value="ECO:0007669"/>
    <property type="project" value="TreeGrafter"/>
</dbReference>
<dbReference type="AlphaFoldDB" id="A0A0G4GHX4"/>
<proteinExistence type="predicted"/>
<dbReference type="Proteomes" id="UP000041254">
    <property type="component" value="Unassembled WGS sequence"/>
</dbReference>
<keyword evidence="1" id="KW-0808">Transferase</keyword>
<name>A0A0G4GHX4_VITBC</name>
<reference evidence="2 3" key="1">
    <citation type="submission" date="2014-11" db="EMBL/GenBank/DDBJ databases">
        <authorList>
            <person name="Zhu J."/>
            <person name="Qi W."/>
            <person name="Song R."/>
        </authorList>
    </citation>
    <scope>NUCLEOTIDE SEQUENCE [LARGE SCALE GENOMIC DNA]</scope>
</reference>
<dbReference type="SUPFAM" id="SSF53448">
    <property type="entry name" value="Nucleotide-diphospho-sugar transferases"/>
    <property type="match status" value="1"/>
</dbReference>
<dbReference type="InterPro" id="IPR029044">
    <property type="entry name" value="Nucleotide-diphossugar_trans"/>
</dbReference>
<gene>
    <name evidence="2" type="ORF">Vbra_6281</name>
</gene>
<dbReference type="GO" id="GO:0016020">
    <property type="term" value="C:membrane"/>
    <property type="evidence" value="ECO:0007669"/>
    <property type="project" value="GOC"/>
</dbReference>
<sequence length="414" mass="46021">MGSPKPKMGVKSPLSLPPVPSRFWLGCVITSAISVILFALFHSSAGSAPPAHLVQPEAASPESSTAAVFVGAGGVSVSWRAERLTRREEVIASRTTACGSARRREEPVFPRIIHQTWKERELPTMFKGWMQSCHDHNPTMEHYVYTHASLQALLDEHFPGFSAVWDELRGITLADVGRLLVLWIYGGIYQDMDYECLRPYEGLLQEAEAQGKDFIVGEEHLLHVFLLEHVDDEARPFVSNAWIAATPRHPLIGEFLNQTVQTLGNATTNGDCQGDPIGCTGPQKLTALIHKALDMEDESQPCERPPLGSVMVTDFDVVYGEYAASNNQLAHYCKRDPASFKAVLPTPRNPFATEWWAWQGCALLALAEDDSQIYVASQSVAVHHWMCSWCGSSPRLRRSNSFDVRRDAPWVVLK</sequence>
<evidence type="ECO:0008006" key="4">
    <source>
        <dbReference type="Google" id="ProtNLM"/>
    </source>
</evidence>
<keyword evidence="3" id="KW-1185">Reference proteome</keyword>
<dbReference type="Pfam" id="PF04488">
    <property type="entry name" value="Gly_transf_sug"/>
    <property type="match status" value="1"/>
</dbReference>
<evidence type="ECO:0000256" key="1">
    <source>
        <dbReference type="ARBA" id="ARBA00022679"/>
    </source>
</evidence>
<evidence type="ECO:0000313" key="2">
    <source>
        <dbReference type="EMBL" id="CEM29345.1"/>
    </source>
</evidence>
<protein>
    <recommendedName>
        <fullName evidence="4">Alpha 1,4-glycosyltransferase domain-containing protein</fullName>
    </recommendedName>
</protein>
<dbReference type="EMBL" id="CDMY01000672">
    <property type="protein sequence ID" value="CEM29345.1"/>
    <property type="molecule type" value="Genomic_DNA"/>
</dbReference>
<dbReference type="PANTHER" id="PTHR32385">
    <property type="entry name" value="MANNOSYL PHOSPHORYLINOSITOL CERAMIDE SYNTHASE"/>
    <property type="match status" value="1"/>
</dbReference>
<dbReference type="VEuPathDB" id="CryptoDB:Vbra_6281"/>
<dbReference type="InterPro" id="IPR051706">
    <property type="entry name" value="Glycosyltransferase_domain"/>
</dbReference>
<dbReference type="PANTHER" id="PTHR32385:SF23">
    <property type="entry name" value="NUCLEOTIDE-DIPHOSPHO-SUGAR TRANSFERASE"/>
    <property type="match status" value="1"/>
</dbReference>
<organism evidence="2 3">
    <name type="scientific">Vitrella brassicaformis (strain CCMP3155)</name>
    <dbReference type="NCBI Taxonomy" id="1169540"/>
    <lineage>
        <taxon>Eukaryota</taxon>
        <taxon>Sar</taxon>
        <taxon>Alveolata</taxon>
        <taxon>Colpodellida</taxon>
        <taxon>Vitrellaceae</taxon>
        <taxon>Vitrella</taxon>
    </lineage>
</organism>
<dbReference type="InterPro" id="IPR007577">
    <property type="entry name" value="GlycoTrfase_DXD_sugar-bd_CS"/>
</dbReference>
<dbReference type="OrthoDB" id="418925at2759"/>
<evidence type="ECO:0000313" key="3">
    <source>
        <dbReference type="Proteomes" id="UP000041254"/>
    </source>
</evidence>
<accession>A0A0G4GHX4</accession>
<dbReference type="Gene3D" id="3.90.550.20">
    <property type="match status" value="1"/>
</dbReference>
<dbReference type="GO" id="GO:0000030">
    <property type="term" value="F:mannosyltransferase activity"/>
    <property type="evidence" value="ECO:0007669"/>
    <property type="project" value="TreeGrafter"/>
</dbReference>